<evidence type="ECO:0000313" key="2">
    <source>
        <dbReference type="Proteomes" id="UP000198931"/>
    </source>
</evidence>
<accession>A0A1I3F9L8</accession>
<dbReference type="Pfam" id="PF09365">
    <property type="entry name" value="DUF2461"/>
    <property type="match status" value="1"/>
</dbReference>
<organism evidence="1 2">
    <name type="scientific">Halpernia frigidisoli</name>
    <dbReference type="NCBI Taxonomy" id="1125876"/>
    <lineage>
        <taxon>Bacteria</taxon>
        <taxon>Pseudomonadati</taxon>
        <taxon>Bacteroidota</taxon>
        <taxon>Flavobacteriia</taxon>
        <taxon>Flavobacteriales</taxon>
        <taxon>Weeksellaceae</taxon>
        <taxon>Chryseobacterium group</taxon>
        <taxon>Halpernia</taxon>
    </lineage>
</organism>
<keyword evidence="2" id="KW-1185">Reference proteome</keyword>
<dbReference type="RefSeq" id="WP_090079271.1">
    <property type="nucleotide sequence ID" value="NZ_FOQT01000002.1"/>
</dbReference>
<dbReference type="STRING" id="1125876.SAMN05443292_1237"/>
<dbReference type="PANTHER" id="PTHR36452:SF1">
    <property type="entry name" value="DUF2461 DOMAIN-CONTAINING PROTEIN"/>
    <property type="match status" value="1"/>
</dbReference>
<proteinExistence type="predicted"/>
<reference evidence="1 2" key="1">
    <citation type="submission" date="2016-10" db="EMBL/GenBank/DDBJ databases">
        <authorList>
            <person name="de Groot N.N."/>
        </authorList>
    </citation>
    <scope>NUCLEOTIDE SEQUENCE [LARGE SCALE GENOMIC DNA]</scope>
    <source>
        <strain evidence="1 2">DSM 26000</strain>
    </source>
</reference>
<dbReference type="InterPro" id="IPR012808">
    <property type="entry name" value="CHP02453"/>
</dbReference>
<evidence type="ECO:0000313" key="1">
    <source>
        <dbReference type="EMBL" id="SFI07917.1"/>
    </source>
</evidence>
<dbReference type="InterPro" id="IPR015996">
    <property type="entry name" value="UCP028451"/>
</dbReference>
<protein>
    <submittedName>
        <fullName evidence="1">TIGR02453 family protein</fullName>
    </submittedName>
</protein>
<gene>
    <name evidence="1" type="ORF">SAMN05443292_1237</name>
</gene>
<dbReference type="PIRSF" id="PIRSF028451">
    <property type="entry name" value="UCP028451"/>
    <property type="match status" value="1"/>
</dbReference>
<name>A0A1I3F9L8_9FLAO</name>
<dbReference type="NCBIfam" id="TIGR02453">
    <property type="entry name" value="TIGR02453 family protein"/>
    <property type="match status" value="1"/>
</dbReference>
<dbReference type="OrthoDB" id="9794241at2"/>
<dbReference type="PANTHER" id="PTHR36452">
    <property type="entry name" value="CHROMOSOME 12, WHOLE GENOME SHOTGUN SEQUENCE"/>
    <property type="match status" value="1"/>
</dbReference>
<dbReference type="AlphaFoldDB" id="A0A1I3F9L8"/>
<dbReference type="EMBL" id="FOQT01000002">
    <property type="protein sequence ID" value="SFI07917.1"/>
    <property type="molecule type" value="Genomic_DNA"/>
</dbReference>
<dbReference type="Proteomes" id="UP000198931">
    <property type="component" value="Unassembled WGS sequence"/>
</dbReference>
<sequence length="227" mass="26344">MPHAISKNTLKFLKELAENNNREWFNENKDLYLEAQENVLQFLEKLIEDISEFDEEILKISAKKALFRIYRDVRFSLDKSPYKNHFGAGLGFGKGGKTSGFYLHIEPGNSFIAGGVYMPEKELLKKIRTNVSENPDEFLKIINDKNFKKTFSDLSQEDKLKRIPQGFEKENPMEDYLKLKSFVVRYSLKDKDLMETSGPEKIAEICKAIKPLNDFIEKSINKNGEKM</sequence>